<feature type="compositionally biased region" description="Basic and acidic residues" evidence="1">
    <location>
        <begin position="1"/>
        <end position="18"/>
    </location>
</feature>
<feature type="non-terminal residue" evidence="2">
    <location>
        <position position="177"/>
    </location>
</feature>
<gene>
    <name evidence="2" type="ORF">IPOD504_LOCUS13765</name>
</gene>
<organism evidence="2 3">
    <name type="scientific">Iphiclides podalirius</name>
    <name type="common">scarce swallowtail</name>
    <dbReference type="NCBI Taxonomy" id="110791"/>
    <lineage>
        <taxon>Eukaryota</taxon>
        <taxon>Metazoa</taxon>
        <taxon>Ecdysozoa</taxon>
        <taxon>Arthropoda</taxon>
        <taxon>Hexapoda</taxon>
        <taxon>Insecta</taxon>
        <taxon>Pterygota</taxon>
        <taxon>Neoptera</taxon>
        <taxon>Endopterygota</taxon>
        <taxon>Lepidoptera</taxon>
        <taxon>Glossata</taxon>
        <taxon>Ditrysia</taxon>
        <taxon>Papilionoidea</taxon>
        <taxon>Papilionidae</taxon>
        <taxon>Papilioninae</taxon>
        <taxon>Iphiclides</taxon>
    </lineage>
</organism>
<accession>A0ABN8IU01</accession>
<evidence type="ECO:0000313" key="2">
    <source>
        <dbReference type="EMBL" id="CAH2067184.1"/>
    </source>
</evidence>
<reference evidence="2" key="1">
    <citation type="submission" date="2022-03" db="EMBL/GenBank/DDBJ databases">
        <authorList>
            <person name="Martin H S."/>
        </authorList>
    </citation>
    <scope>NUCLEOTIDE SEQUENCE</scope>
</reference>
<proteinExistence type="predicted"/>
<dbReference type="Proteomes" id="UP000837857">
    <property type="component" value="Chromosome 4"/>
</dbReference>
<evidence type="ECO:0000313" key="3">
    <source>
        <dbReference type="Proteomes" id="UP000837857"/>
    </source>
</evidence>
<name>A0ABN8IU01_9NEOP</name>
<dbReference type="EMBL" id="OW152816">
    <property type="protein sequence ID" value="CAH2067184.1"/>
    <property type="molecule type" value="Genomic_DNA"/>
</dbReference>
<keyword evidence="3" id="KW-1185">Reference proteome</keyword>
<sequence>MILHSRLQEPEDSGERARSKLTGVRGEAGKSEPGGALPRVATAASLVSLPEPPHCDGAQRAPDATAPPTQAHHAHFVITSPTKKCCSCVPLRRRSSGGGGWQGAERRAIPVFVCGPVARSGDRYAPARRRRPASALPANTRPRETYRIPFHGADSEATAQMLSLPDASAAVDPWRFH</sequence>
<feature type="region of interest" description="Disordered" evidence="1">
    <location>
        <begin position="1"/>
        <end position="72"/>
    </location>
</feature>
<evidence type="ECO:0000256" key="1">
    <source>
        <dbReference type="SAM" id="MobiDB-lite"/>
    </source>
</evidence>
<protein>
    <submittedName>
        <fullName evidence="2">Uncharacterized protein</fullName>
    </submittedName>
</protein>
<feature type="compositionally biased region" description="Low complexity" evidence="1">
    <location>
        <begin position="58"/>
        <end position="71"/>
    </location>
</feature>